<dbReference type="InterPro" id="IPR039420">
    <property type="entry name" value="WalR-like"/>
</dbReference>
<feature type="modified residue" description="4-aspartylphosphate" evidence="2">
    <location>
        <position position="70"/>
    </location>
</feature>
<dbReference type="Gene3D" id="1.10.10.10">
    <property type="entry name" value="Winged helix-like DNA-binding domain superfamily/Winged helix DNA-binding domain"/>
    <property type="match status" value="1"/>
</dbReference>
<dbReference type="Pfam" id="PF00196">
    <property type="entry name" value="GerE"/>
    <property type="match status" value="1"/>
</dbReference>
<dbReference type="GO" id="GO:0000160">
    <property type="term" value="P:phosphorelay signal transduction system"/>
    <property type="evidence" value="ECO:0007669"/>
    <property type="project" value="InterPro"/>
</dbReference>
<dbReference type="GO" id="GO:0006355">
    <property type="term" value="P:regulation of DNA-templated transcription"/>
    <property type="evidence" value="ECO:0007669"/>
    <property type="project" value="InterPro"/>
</dbReference>
<evidence type="ECO:0000256" key="1">
    <source>
        <dbReference type="ARBA" id="ARBA00023125"/>
    </source>
</evidence>
<keyword evidence="2" id="KW-0597">Phosphoprotein</keyword>
<sequence>MSSQTPGNNSDGVEVPEVPARLLLVDDEPGLREAVQAYLEDSDFVVDVASNARQGWELLQQNLPDLVITDIMMPEVDGYQFLKQMRDDPQFKALPVVFLTAKGMTTDRIQGYQAGCDAYLSKPFDPEELVVIVKNLLERRAVVQASNSDGNPDIATLAGQIARIENMLKGKSGITQTPAPIKIDLTPREQSVLDLVAQGLMNKEIARRLETSVRNVEKYVSRLFTKTGTNSRTELVRYALEHGLTQ</sequence>
<dbReference type="CDD" id="cd19927">
    <property type="entry name" value="REC_Ycf29"/>
    <property type="match status" value="1"/>
</dbReference>
<dbReference type="CDD" id="cd06170">
    <property type="entry name" value="LuxR_C_like"/>
    <property type="match status" value="1"/>
</dbReference>
<reference evidence="5 6" key="1">
    <citation type="submission" date="2015-06" db="EMBL/GenBank/DDBJ databases">
        <title>Draft genome assembly of filamentous brackish cyanobacterium Limnoraphis robusta strain CS-951.</title>
        <authorList>
            <person name="Willis A."/>
            <person name="Parks M."/>
            <person name="Burford M.A."/>
        </authorList>
    </citation>
    <scope>NUCLEOTIDE SEQUENCE [LARGE SCALE GENOMIC DNA]</scope>
    <source>
        <strain evidence="5 6">CS-951</strain>
    </source>
</reference>
<evidence type="ECO:0000256" key="2">
    <source>
        <dbReference type="PROSITE-ProRule" id="PRU00169"/>
    </source>
</evidence>
<gene>
    <name evidence="5" type="ORF">WN50_07895</name>
</gene>
<evidence type="ECO:0000259" key="3">
    <source>
        <dbReference type="PROSITE" id="PS50043"/>
    </source>
</evidence>
<dbReference type="AlphaFoldDB" id="A0A0F5YIN3"/>
<evidence type="ECO:0000313" key="6">
    <source>
        <dbReference type="Proteomes" id="UP000033607"/>
    </source>
</evidence>
<organism evidence="5 6">
    <name type="scientific">Limnoraphis robusta CS-951</name>
    <dbReference type="NCBI Taxonomy" id="1637645"/>
    <lineage>
        <taxon>Bacteria</taxon>
        <taxon>Bacillati</taxon>
        <taxon>Cyanobacteriota</taxon>
        <taxon>Cyanophyceae</taxon>
        <taxon>Oscillatoriophycideae</taxon>
        <taxon>Oscillatoriales</taxon>
        <taxon>Sirenicapillariaceae</taxon>
        <taxon>Limnoraphis</taxon>
    </lineage>
</organism>
<dbReference type="PROSITE" id="PS50110">
    <property type="entry name" value="RESPONSE_REGULATORY"/>
    <property type="match status" value="1"/>
</dbReference>
<accession>A0A0F5YIN3</accession>
<dbReference type="SUPFAM" id="SSF52172">
    <property type="entry name" value="CheY-like"/>
    <property type="match status" value="1"/>
</dbReference>
<comment type="caution">
    <text evidence="5">The sequence shown here is derived from an EMBL/GenBank/DDBJ whole genome shotgun (WGS) entry which is preliminary data.</text>
</comment>
<evidence type="ECO:0000259" key="4">
    <source>
        <dbReference type="PROSITE" id="PS50110"/>
    </source>
</evidence>
<dbReference type="PROSITE" id="PS50043">
    <property type="entry name" value="HTH_LUXR_2"/>
    <property type="match status" value="1"/>
</dbReference>
<feature type="domain" description="HTH luxR-type" evidence="3">
    <location>
        <begin position="178"/>
        <end position="243"/>
    </location>
</feature>
<dbReference type="OrthoDB" id="466901at2"/>
<dbReference type="InterPro" id="IPR016032">
    <property type="entry name" value="Sig_transdc_resp-reg_C-effctor"/>
</dbReference>
<dbReference type="GO" id="GO:0003677">
    <property type="term" value="F:DNA binding"/>
    <property type="evidence" value="ECO:0007669"/>
    <property type="project" value="UniProtKB-KW"/>
</dbReference>
<dbReference type="Pfam" id="PF00072">
    <property type="entry name" value="Response_reg"/>
    <property type="match status" value="1"/>
</dbReference>
<dbReference type="Gene3D" id="3.40.50.2300">
    <property type="match status" value="1"/>
</dbReference>
<dbReference type="InterPro" id="IPR000792">
    <property type="entry name" value="Tscrpt_reg_LuxR_C"/>
</dbReference>
<feature type="domain" description="Response regulatory" evidence="4">
    <location>
        <begin position="21"/>
        <end position="137"/>
    </location>
</feature>
<dbReference type="SMART" id="SM00448">
    <property type="entry name" value="REC"/>
    <property type="match status" value="1"/>
</dbReference>
<dbReference type="RefSeq" id="WP_046277982.1">
    <property type="nucleotide sequence ID" value="NZ_LATL02000076.1"/>
</dbReference>
<keyword evidence="1" id="KW-0238">DNA-binding</keyword>
<name>A0A0F5YIN3_9CYAN</name>
<dbReference type="PRINTS" id="PR00038">
    <property type="entry name" value="HTHLUXR"/>
</dbReference>
<dbReference type="PANTHER" id="PTHR43214">
    <property type="entry name" value="TWO-COMPONENT RESPONSE REGULATOR"/>
    <property type="match status" value="1"/>
</dbReference>
<proteinExistence type="predicted"/>
<dbReference type="Proteomes" id="UP000033607">
    <property type="component" value="Unassembled WGS sequence"/>
</dbReference>
<evidence type="ECO:0000313" key="5">
    <source>
        <dbReference type="EMBL" id="KKD38613.1"/>
    </source>
</evidence>
<dbReference type="SUPFAM" id="SSF46894">
    <property type="entry name" value="C-terminal effector domain of the bipartite response regulators"/>
    <property type="match status" value="1"/>
</dbReference>
<dbReference type="InterPro" id="IPR011006">
    <property type="entry name" value="CheY-like_superfamily"/>
</dbReference>
<dbReference type="SMART" id="SM00421">
    <property type="entry name" value="HTH_LUXR"/>
    <property type="match status" value="1"/>
</dbReference>
<dbReference type="InterPro" id="IPR036388">
    <property type="entry name" value="WH-like_DNA-bd_sf"/>
</dbReference>
<dbReference type="EMBL" id="LATL02000076">
    <property type="protein sequence ID" value="KKD38613.1"/>
    <property type="molecule type" value="Genomic_DNA"/>
</dbReference>
<dbReference type="PATRIC" id="fig|1637645.4.peg.1506"/>
<protein>
    <submittedName>
        <fullName evidence="5">Chemotaxis protein CheY</fullName>
    </submittedName>
</protein>
<dbReference type="InterPro" id="IPR001789">
    <property type="entry name" value="Sig_transdc_resp-reg_receiver"/>
</dbReference>